<feature type="transmembrane region" description="Helical" evidence="7">
    <location>
        <begin position="53"/>
        <end position="71"/>
    </location>
</feature>
<gene>
    <name evidence="9" type="ORF">GCM10022261_16800</name>
</gene>
<evidence type="ECO:0000256" key="1">
    <source>
        <dbReference type="ARBA" id="ARBA00004651"/>
    </source>
</evidence>
<feature type="transmembrane region" description="Helical" evidence="7">
    <location>
        <begin position="227"/>
        <end position="249"/>
    </location>
</feature>
<keyword evidence="4 7" id="KW-0812">Transmembrane</keyword>
<dbReference type="Pfam" id="PF07690">
    <property type="entry name" value="MFS_1"/>
    <property type="match status" value="1"/>
</dbReference>
<evidence type="ECO:0000256" key="3">
    <source>
        <dbReference type="ARBA" id="ARBA00022475"/>
    </source>
</evidence>
<evidence type="ECO:0000313" key="10">
    <source>
        <dbReference type="Proteomes" id="UP001501586"/>
    </source>
</evidence>
<dbReference type="PROSITE" id="PS50850">
    <property type="entry name" value="MFS"/>
    <property type="match status" value="1"/>
</dbReference>
<keyword evidence="6 7" id="KW-0472">Membrane</keyword>
<protein>
    <submittedName>
        <fullName evidence="9">MFS transporter</fullName>
    </submittedName>
</protein>
<evidence type="ECO:0000259" key="8">
    <source>
        <dbReference type="PROSITE" id="PS50850"/>
    </source>
</evidence>
<accession>A0ABP8EJK6</accession>
<feature type="transmembrane region" description="Helical" evidence="7">
    <location>
        <begin position="107"/>
        <end position="128"/>
    </location>
</feature>
<keyword evidence="10" id="KW-1185">Reference proteome</keyword>
<comment type="subcellular location">
    <subcellularLocation>
        <location evidence="1">Cell membrane</location>
        <topology evidence="1">Multi-pass membrane protein</topology>
    </subcellularLocation>
</comment>
<keyword evidence="5 7" id="KW-1133">Transmembrane helix</keyword>
<dbReference type="InterPro" id="IPR011701">
    <property type="entry name" value="MFS"/>
</dbReference>
<sequence length="476" mass="48047">MAERRPAAGSNGRANTVMAMLALCGVIVSLQQTMVVPLLPEFPTLLGISVDDASWLVTATLLTGAVSTPVVSRLADMYGKRRMIVVALAVMVTGSVLGALAHEHFAAVILARVLQGVGMALVPVGMAMMRDVLPAERVPLGVSLMSGTLAIGAGAGLPLAGLLVDRFAWYSIFWATALVGAALLVGAVRILPESPLATGGRFDLPGAVVLSAGLCLALLSVSKGGQWGWTAPVTLGTAAGGAALLALWVPMTLRAAHPLIDLRAASRPAVALVNFCAVLTGFGMFANMLITTQRLQLPTADGLGLTTLESGLWLAPGALVFGFMAPVAAAMIRRLGAELTLAVGGGTMCAAYALRTFFDSTLFEVVAGSIVVSAGTSLAFAAMPVLIMAMAPITETASANGLNTLLRALGTSTSSATLAAVGAASTVVVAGVPYPSGDALVTVLWFAAAASGAALLVALSLLLVRPGGAPGRSVLS</sequence>
<evidence type="ECO:0000313" key="9">
    <source>
        <dbReference type="EMBL" id="GAA4284149.1"/>
    </source>
</evidence>
<evidence type="ECO:0000256" key="6">
    <source>
        <dbReference type="ARBA" id="ARBA00023136"/>
    </source>
</evidence>
<evidence type="ECO:0000256" key="5">
    <source>
        <dbReference type="ARBA" id="ARBA00022989"/>
    </source>
</evidence>
<dbReference type="CDD" id="cd17504">
    <property type="entry name" value="MFS_MMR_MDR_like"/>
    <property type="match status" value="1"/>
</dbReference>
<evidence type="ECO:0000256" key="4">
    <source>
        <dbReference type="ARBA" id="ARBA00022692"/>
    </source>
</evidence>
<feature type="transmembrane region" description="Helical" evidence="7">
    <location>
        <begin position="339"/>
        <end position="358"/>
    </location>
</feature>
<dbReference type="RefSeq" id="WP_236864262.1">
    <property type="nucleotide sequence ID" value="NZ_BAABAZ010000005.1"/>
</dbReference>
<feature type="transmembrane region" description="Helical" evidence="7">
    <location>
        <begin position="12"/>
        <end position="33"/>
    </location>
</feature>
<feature type="transmembrane region" description="Helical" evidence="7">
    <location>
        <begin position="202"/>
        <end position="221"/>
    </location>
</feature>
<feature type="transmembrane region" description="Helical" evidence="7">
    <location>
        <begin position="167"/>
        <end position="190"/>
    </location>
</feature>
<dbReference type="Proteomes" id="UP001501586">
    <property type="component" value="Unassembled WGS sequence"/>
</dbReference>
<evidence type="ECO:0000256" key="7">
    <source>
        <dbReference type="SAM" id="Phobius"/>
    </source>
</evidence>
<proteinExistence type="predicted"/>
<dbReference type="EMBL" id="BAABAZ010000005">
    <property type="protein sequence ID" value="GAA4284149.1"/>
    <property type="molecule type" value="Genomic_DNA"/>
</dbReference>
<feature type="transmembrane region" description="Helical" evidence="7">
    <location>
        <begin position="310"/>
        <end position="332"/>
    </location>
</feature>
<feature type="transmembrane region" description="Helical" evidence="7">
    <location>
        <begin position="140"/>
        <end position="161"/>
    </location>
</feature>
<name>A0ABP8EJK6_9MICO</name>
<feature type="transmembrane region" description="Helical" evidence="7">
    <location>
        <begin position="405"/>
        <end position="431"/>
    </location>
</feature>
<feature type="transmembrane region" description="Helical" evidence="7">
    <location>
        <begin position="443"/>
        <end position="464"/>
    </location>
</feature>
<dbReference type="InterPro" id="IPR020846">
    <property type="entry name" value="MFS_dom"/>
</dbReference>
<feature type="transmembrane region" description="Helical" evidence="7">
    <location>
        <begin position="269"/>
        <end position="290"/>
    </location>
</feature>
<feature type="transmembrane region" description="Helical" evidence="7">
    <location>
        <begin position="370"/>
        <end position="393"/>
    </location>
</feature>
<feature type="transmembrane region" description="Helical" evidence="7">
    <location>
        <begin position="83"/>
        <end position="101"/>
    </location>
</feature>
<dbReference type="SUPFAM" id="SSF103473">
    <property type="entry name" value="MFS general substrate transporter"/>
    <property type="match status" value="1"/>
</dbReference>
<organism evidence="9 10">
    <name type="scientific">Brevibacterium daeguense</name>
    <dbReference type="NCBI Taxonomy" id="909936"/>
    <lineage>
        <taxon>Bacteria</taxon>
        <taxon>Bacillati</taxon>
        <taxon>Actinomycetota</taxon>
        <taxon>Actinomycetes</taxon>
        <taxon>Micrococcales</taxon>
        <taxon>Brevibacteriaceae</taxon>
        <taxon>Brevibacterium</taxon>
    </lineage>
</organism>
<reference evidence="10" key="1">
    <citation type="journal article" date="2019" name="Int. J. Syst. Evol. Microbiol.">
        <title>The Global Catalogue of Microorganisms (GCM) 10K type strain sequencing project: providing services to taxonomists for standard genome sequencing and annotation.</title>
        <authorList>
            <consortium name="The Broad Institute Genomics Platform"/>
            <consortium name="The Broad Institute Genome Sequencing Center for Infectious Disease"/>
            <person name="Wu L."/>
            <person name="Ma J."/>
        </authorList>
    </citation>
    <scope>NUCLEOTIDE SEQUENCE [LARGE SCALE GENOMIC DNA]</scope>
    <source>
        <strain evidence="10">JCM 17458</strain>
    </source>
</reference>
<dbReference type="InterPro" id="IPR036259">
    <property type="entry name" value="MFS_trans_sf"/>
</dbReference>
<feature type="domain" description="Major facilitator superfamily (MFS) profile" evidence="8">
    <location>
        <begin position="17"/>
        <end position="466"/>
    </location>
</feature>
<dbReference type="Gene3D" id="1.20.1250.20">
    <property type="entry name" value="MFS general substrate transporter like domains"/>
    <property type="match status" value="2"/>
</dbReference>
<keyword evidence="3" id="KW-1003">Cell membrane</keyword>
<dbReference type="PRINTS" id="PR01036">
    <property type="entry name" value="TCRTETB"/>
</dbReference>
<dbReference type="PANTHER" id="PTHR42718">
    <property type="entry name" value="MAJOR FACILITATOR SUPERFAMILY MULTIDRUG TRANSPORTER MFSC"/>
    <property type="match status" value="1"/>
</dbReference>
<comment type="caution">
    <text evidence="9">The sequence shown here is derived from an EMBL/GenBank/DDBJ whole genome shotgun (WGS) entry which is preliminary data.</text>
</comment>
<keyword evidence="2" id="KW-0813">Transport</keyword>
<dbReference type="PANTHER" id="PTHR42718:SF46">
    <property type="entry name" value="BLR6921 PROTEIN"/>
    <property type="match status" value="1"/>
</dbReference>
<evidence type="ECO:0000256" key="2">
    <source>
        <dbReference type="ARBA" id="ARBA00022448"/>
    </source>
</evidence>